<dbReference type="PANTHER" id="PTHR22847">
    <property type="entry name" value="WD40 REPEAT PROTEIN"/>
    <property type="match status" value="1"/>
</dbReference>
<sequence length="433" mass="47962">MRRDAMTSCGACSQQAAARRAHERSHGDVRVRGSPLVTVKATTVSGESHQVAEYALFFLLLALPRHTRHQQLTPVCTVRPTMICIALEYEQGGKLKTRCVDLLDLGPQSDVEQVIHKIQEVEPLVTASRLDSVRSIVHRLQEKQAKGPWNKVQIEKVLPVHRLPLTNVEFDKPGVRFLTGSYDRTCKVWSTSRGEEELSLEGHRNVVYAVAFNNPFRDKIATGSFDKTCRVWIAHNGQCLHTLHGHTAEIMCLQFGPRGRLLATGSLDCTARLWDAEHGDMLTLFKGHTEEIICLNFSTDGRVLLTASLDRTVSLWDVNTGRRRHNLVGHSGEVNSAKLSWDGSLAVSASVDKTAKLWDVGSGKCVATLTGHTDEVLDICFDSSGKHVATASMDGTVRIFDTIQHRCLTVLEGHEAEISKVSQYVQNIQCTVV</sequence>
<dbReference type="Proteomes" id="UP000694388">
    <property type="component" value="Unplaced"/>
</dbReference>
<protein>
    <recommendedName>
        <fullName evidence="6">Dynein assembly factor with WDR repeat domains 1</fullName>
    </recommendedName>
</protein>
<feature type="repeat" description="WD" evidence="3">
    <location>
        <begin position="158"/>
        <end position="199"/>
    </location>
</feature>
<dbReference type="InterPro" id="IPR036322">
    <property type="entry name" value="WD40_repeat_dom_sf"/>
</dbReference>
<dbReference type="PROSITE" id="PS50082">
    <property type="entry name" value="WD_REPEATS_2"/>
    <property type="match status" value="6"/>
</dbReference>
<organism evidence="4 5">
    <name type="scientific">Eptatretus burgeri</name>
    <name type="common">Inshore hagfish</name>
    <dbReference type="NCBI Taxonomy" id="7764"/>
    <lineage>
        <taxon>Eukaryota</taxon>
        <taxon>Metazoa</taxon>
        <taxon>Chordata</taxon>
        <taxon>Craniata</taxon>
        <taxon>Vertebrata</taxon>
        <taxon>Cyclostomata</taxon>
        <taxon>Myxini</taxon>
        <taxon>Myxiniformes</taxon>
        <taxon>Myxinidae</taxon>
        <taxon>Eptatretinae</taxon>
        <taxon>Eptatretus</taxon>
    </lineage>
</organism>
<evidence type="ECO:0000256" key="1">
    <source>
        <dbReference type="ARBA" id="ARBA00022574"/>
    </source>
</evidence>
<dbReference type="InterPro" id="IPR001680">
    <property type="entry name" value="WD40_rpt"/>
</dbReference>
<dbReference type="InterPro" id="IPR020472">
    <property type="entry name" value="WD40_PAC1"/>
</dbReference>
<proteinExistence type="predicted"/>
<dbReference type="SMART" id="SM00320">
    <property type="entry name" value="WD40"/>
    <property type="match status" value="6"/>
</dbReference>
<dbReference type="AlphaFoldDB" id="A0A8C4QDX8"/>
<dbReference type="PROSITE" id="PS00678">
    <property type="entry name" value="WD_REPEATS_1"/>
    <property type="match status" value="2"/>
</dbReference>
<feature type="repeat" description="WD" evidence="3">
    <location>
        <begin position="243"/>
        <end position="284"/>
    </location>
</feature>
<evidence type="ECO:0008006" key="6">
    <source>
        <dbReference type="Google" id="ProtNLM"/>
    </source>
</evidence>
<evidence type="ECO:0000256" key="3">
    <source>
        <dbReference type="PROSITE-ProRule" id="PRU00221"/>
    </source>
</evidence>
<dbReference type="GeneTree" id="ENSGT00940000166116"/>
<dbReference type="Ensembl" id="ENSEBUT00000014630.1">
    <property type="protein sequence ID" value="ENSEBUP00000014053.1"/>
    <property type="gene ID" value="ENSEBUG00000008855.1"/>
</dbReference>
<evidence type="ECO:0000256" key="2">
    <source>
        <dbReference type="ARBA" id="ARBA00022737"/>
    </source>
</evidence>
<reference evidence="4" key="1">
    <citation type="submission" date="2025-08" db="UniProtKB">
        <authorList>
            <consortium name="Ensembl"/>
        </authorList>
    </citation>
    <scope>IDENTIFICATION</scope>
</reference>
<evidence type="ECO:0000313" key="5">
    <source>
        <dbReference type="Proteomes" id="UP000694388"/>
    </source>
</evidence>
<keyword evidence="1 3" id="KW-0853">WD repeat</keyword>
<accession>A0A8C4QDX8</accession>
<evidence type="ECO:0000313" key="4">
    <source>
        <dbReference type="Ensembl" id="ENSEBUP00000014053.1"/>
    </source>
</evidence>
<dbReference type="PANTHER" id="PTHR22847:SF637">
    <property type="entry name" value="WD REPEAT DOMAIN 5B"/>
    <property type="match status" value="1"/>
</dbReference>
<keyword evidence="2" id="KW-0677">Repeat</keyword>
<dbReference type="PROSITE" id="PS50294">
    <property type="entry name" value="WD_REPEATS_REGION"/>
    <property type="match status" value="6"/>
</dbReference>
<feature type="repeat" description="WD" evidence="3">
    <location>
        <begin position="369"/>
        <end position="410"/>
    </location>
</feature>
<feature type="repeat" description="WD" evidence="3">
    <location>
        <begin position="200"/>
        <end position="242"/>
    </location>
</feature>
<dbReference type="Gene3D" id="2.130.10.10">
    <property type="entry name" value="YVTN repeat-like/Quinoprotein amine dehydrogenase"/>
    <property type="match status" value="2"/>
</dbReference>
<dbReference type="InterPro" id="IPR019775">
    <property type="entry name" value="WD40_repeat_CS"/>
</dbReference>
<feature type="repeat" description="WD" evidence="3">
    <location>
        <begin position="327"/>
        <end position="368"/>
    </location>
</feature>
<dbReference type="InterPro" id="IPR015943">
    <property type="entry name" value="WD40/YVTN_repeat-like_dom_sf"/>
</dbReference>
<keyword evidence="5" id="KW-1185">Reference proteome</keyword>
<dbReference type="Pfam" id="PF00400">
    <property type="entry name" value="WD40"/>
    <property type="match status" value="6"/>
</dbReference>
<dbReference type="GO" id="GO:1990234">
    <property type="term" value="C:transferase complex"/>
    <property type="evidence" value="ECO:0007669"/>
    <property type="project" value="UniProtKB-ARBA"/>
</dbReference>
<feature type="repeat" description="WD" evidence="3">
    <location>
        <begin position="285"/>
        <end position="326"/>
    </location>
</feature>
<dbReference type="CDD" id="cd00200">
    <property type="entry name" value="WD40"/>
    <property type="match status" value="1"/>
</dbReference>
<dbReference type="SUPFAM" id="SSF50978">
    <property type="entry name" value="WD40 repeat-like"/>
    <property type="match status" value="1"/>
</dbReference>
<name>A0A8C4QDX8_EPTBU</name>
<dbReference type="PRINTS" id="PR00320">
    <property type="entry name" value="GPROTEINBRPT"/>
</dbReference>
<reference evidence="4" key="2">
    <citation type="submission" date="2025-09" db="UniProtKB">
        <authorList>
            <consortium name="Ensembl"/>
        </authorList>
    </citation>
    <scope>IDENTIFICATION</scope>
</reference>